<feature type="region of interest" description="Disordered" evidence="5">
    <location>
        <begin position="290"/>
        <end position="309"/>
    </location>
</feature>
<keyword evidence="6" id="KW-0472">Membrane</keyword>
<dbReference type="RefSeq" id="WP_093557373.1">
    <property type="nucleotide sequence ID" value="NZ_FPBO01000020.1"/>
</dbReference>
<dbReference type="PANTHER" id="PTHR43531:SF14">
    <property type="entry name" value="METHYL-ACCEPTING CHEMOTAXIS PROTEIN I-RELATED"/>
    <property type="match status" value="1"/>
</dbReference>
<feature type="region of interest" description="Disordered" evidence="5">
    <location>
        <begin position="522"/>
        <end position="553"/>
    </location>
</feature>
<dbReference type="GO" id="GO:0005886">
    <property type="term" value="C:plasma membrane"/>
    <property type="evidence" value="ECO:0007669"/>
    <property type="project" value="TreeGrafter"/>
</dbReference>
<evidence type="ECO:0000313" key="9">
    <source>
        <dbReference type="EMBL" id="SFV01732.1"/>
    </source>
</evidence>
<name>A0A1I7KW65_9BURK</name>
<dbReference type="CDD" id="cd11386">
    <property type="entry name" value="MCP_signal"/>
    <property type="match status" value="1"/>
</dbReference>
<dbReference type="PROSITE" id="PS50111">
    <property type="entry name" value="CHEMOTAXIS_TRANSDUC_2"/>
    <property type="match status" value="1"/>
</dbReference>
<feature type="transmembrane region" description="Helical" evidence="6">
    <location>
        <begin position="196"/>
        <end position="215"/>
    </location>
</feature>
<dbReference type="Proteomes" id="UP000199391">
    <property type="component" value="Unassembled WGS sequence"/>
</dbReference>
<dbReference type="SUPFAM" id="SSF58104">
    <property type="entry name" value="Methyl-accepting chemotaxis protein (MCP) signaling domain"/>
    <property type="match status" value="1"/>
</dbReference>
<keyword evidence="6" id="KW-0812">Transmembrane</keyword>
<evidence type="ECO:0000256" key="3">
    <source>
        <dbReference type="ARBA" id="ARBA00029447"/>
    </source>
</evidence>
<evidence type="ECO:0000256" key="5">
    <source>
        <dbReference type="SAM" id="MobiDB-lite"/>
    </source>
</evidence>
<evidence type="ECO:0000259" key="8">
    <source>
        <dbReference type="PROSITE" id="PS50885"/>
    </source>
</evidence>
<evidence type="ECO:0000256" key="4">
    <source>
        <dbReference type="PROSITE-ProRule" id="PRU00284"/>
    </source>
</evidence>
<dbReference type="InterPro" id="IPR004089">
    <property type="entry name" value="MCPsignal_dom"/>
</dbReference>
<dbReference type="CDD" id="cd06225">
    <property type="entry name" value="HAMP"/>
    <property type="match status" value="1"/>
</dbReference>
<evidence type="ECO:0000259" key="7">
    <source>
        <dbReference type="PROSITE" id="PS50111"/>
    </source>
</evidence>
<dbReference type="InterPro" id="IPR051310">
    <property type="entry name" value="MCP_chemotaxis"/>
</dbReference>
<dbReference type="PANTHER" id="PTHR43531">
    <property type="entry name" value="PROTEIN ICFG"/>
    <property type="match status" value="1"/>
</dbReference>
<gene>
    <name evidence="9" type="ORF">SAMN05216552_102073</name>
</gene>
<feature type="domain" description="HAMP" evidence="8">
    <location>
        <begin position="217"/>
        <end position="269"/>
    </location>
</feature>
<evidence type="ECO:0000256" key="1">
    <source>
        <dbReference type="ARBA" id="ARBA00004370"/>
    </source>
</evidence>
<dbReference type="GO" id="GO:0004888">
    <property type="term" value="F:transmembrane signaling receptor activity"/>
    <property type="evidence" value="ECO:0007669"/>
    <property type="project" value="InterPro"/>
</dbReference>
<feature type="compositionally biased region" description="Low complexity" evidence="5">
    <location>
        <begin position="522"/>
        <end position="544"/>
    </location>
</feature>
<dbReference type="SMART" id="SM00304">
    <property type="entry name" value="HAMP"/>
    <property type="match status" value="1"/>
</dbReference>
<dbReference type="STRING" id="1035707.SAMN05216552_102073"/>
<evidence type="ECO:0000313" key="10">
    <source>
        <dbReference type="Proteomes" id="UP000199391"/>
    </source>
</evidence>
<dbReference type="CDD" id="cd19411">
    <property type="entry name" value="MCP2201-like_sensor"/>
    <property type="match status" value="1"/>
</dbReference>
<dbReference type="Gene3D" id="1.10.287.950">
    <property type="entry name" value="Methyl-accepting chemotaxis protein"/>
    <property type="match status" value="1"/>
</dbReference>
<evidence type="ECO:0000256" key="2">
    <source>
        <dbReference type="ARBA" id="ARBA00022481"/>
    </source>
</evidence>
<keyword evidence="2" id="KW-0488">Methylation</keyword>
<dbReference type="InterPro" id="IPR047347">
    <property type="entry name" value="YvaQ-like_sensor"/>
</dbReference>
<sequence length="577" mass="60712">MNIRNLSIGTRLGGGFAILTALLLLLAGLGISRMAHIQDDLIEIAKFNNVVTQHLVRMRMTVLDRGVAVRNLVLLKDADSLKTEAERMRKDASEYADAEAALNTLLASRPEDTATQREGMTRVKQDETTALPLFAKATELGLAGKTEEATAVLAQELRPSQLKWMMDLNELITFVDKLNQLSITDAEVTYANARNMMLIIAAIAVAASVSVAIVITRGITGPLHEAVRVAQTVAGGDLTSRIDVRCTDETGLLMQALRDMNASLVKIVGEVRTGTDTIATASEQIASGNLDLSSRTEQQASSLEETASSMEELTSTVRQNAENARQANQLAESASDVAARGGAVVSQVVDTMASINESARKIVDIISVIDGIAFQTNILALNAAVEAARAGEQGRGFAVVASEVRNLAQRSAGAAKEIKTLINDSVEKVDLGSKLVDQAGTTMCDVVASVKRVNSLIGEIASASLEQSSGIEQINQAITQMDEVVQQNAALVEQAAAAAGALQDQAGVLVQVVGVFSTGAAARAPEPGARGPEPGARVARNKPAALPPARKPLTVVKPKPKLAVLAAASTGGDWEEF</sequence>
<keyword evidence="4" id="KW-0807">Transducer</keyword>
<evidence type="ECO:0000256" key="6">
    <source>
        <dbReference type="SAM" id="Phobius"/>
    </source>
</evidence>
<keyword evidence="6" id="KW-1133">Transmembrane helix</keyword>
<dbReference type="Pfam" id="PF12729">
    <property type="entry name" value="4HB_MCP_1"/>
    <property type="match status" value="1"/>
</dbReference>
<dbReference type="AlphaFoldDB" id="A0A1I7KW65"/>
<keyword evidence="10" id="KW-1185">Reference proteome</keyword>
<dbReference type="Pfam" id="PF00672">
    <property type="entry name" value="HAMP"/>
    <property type="match status" value="1"/>
</dbReference>
<dbReference type="FunFam" id="1.10.287.950:FF:000001">
    <property type="entry name" value="Methyl-accepting chemotaxis sensory transducer"/>
    <property type="match status" value="1"/>
</dbReference>
<dbReference type="PRINTS" id="PR00260">
    <property type="entry name" value="CHEMTRNSDUCR"/>
</dbReference>
<dbReference type="PROSITE" id="PS50885">
    <property type="entry name" value="HAMP"/>
    <property type="match status" value="1"/>
</dbReference>
<dbReference type="GO" id="GO:0007165">
    <property type="term" value="P:signal transduction"/>
    <property type="evidence" value="ECO:0007669"/>
    <property type="project" value="UniProtKB-KW"/>
</dbReference>
<feature type="domain" description="Methyl-accepting transducer" evidence="7">
    <location>
        <begin position="274"/>
        <end position="503"/>
    </location>
</feature>
<dbReference type="EMBL" id="FPBO01000020">
    <property type="protein sequence ID" value="SFV01732.1"/>
    <property type="molecule type" value="Genomic_DNA"/>
</dbReference>
<dbReference type="SMART" id="SM00283">
    <property type="entry name" value="MA"/>
    <property type="match status" value="1"/>
</dbReference>
<dbReference type="InterPro" id="IPR024478">
    <property type="entry name" value="HlyB_4HB_MCP"/>
</dbReference>
<feature type="transmembrane region" description="Helical" evidence="6">
    <location>
        <begin position="12"/>
        <end position="31"/>
    </location>
</feature>
<comment type="subcellular location">
    <subcellularLocation>
        <location evidence="1">Membrane</location>
    </subcellularLocation>
</comment>
<proteinExistence type="inferred from homology"/>
<dbReference type="OrthoDB" id="5441488at2"/>
<dbReference type="GO" id="GO:0006935">
    <property type="term" value="P:chemotaxis"/>
    <property type="evidence" value="ECO:0007669"/>
    <property type="project" value="InterPro"/>
</dbReference>
<protein>
    <submittedName>
        <fullName evidence="9">Methyl-accepting chemotaxis sensory transducer</fullName>
    </submittedName>
</protein>
<dbReference type="Pfam" id="PF00015">
    <property type="entry name" value="MCPsignal"/>
    <property type="match status" value="1"/>
</dbReference>
<comment type="similarity">
    <text evidence="3">Belongs to the methyl-accepting chemotaxis (MCP) protein family.</text>
</comment>
<organism evidence="9 10">
    <name type="scientific">Pseudoduganella namucuonensis</name>
    <dbReference type="NCBI Taxonomy" id="1035707"/>
    <lineage>
        <taxon>Bacteria</taxon>
        <taxon>Pseudomonadati</taxon>
        <taxon>Pseudomonadota</taxon>
        <taxon>Betaproteobacteria</taxon>
        <taxon>Burkholderiales</taxon>
        <taxon>Oxalobacteraceae</taxon>
        <taxon>Telluria group</taxon>
        <taxon>Pseudoduganella</taxon>
    </lineage>
</organism>
<reference evidence="10" key="1">
    <citation type="submission" date="2016-10" db="EMBL/GenBank/DDBJ databases">
        <authorList>
            <person name="Varghese N."/>
            <person name="Submissions S."/>
        </authorList>
    </citation>
    <scope>NUCLEOTIDE SEQUENCE [LARGE SCALE GENOMIC DNA]</scope>
    <source>
        <strain evidence="10">CGMCC 1.11014</strain>
    </source>
</reference>
<dbReference type="InterPro" id="IPR003660">
    <property type="entry name" value="HAMP_dom"/>
</dbReference>
<dbReference type="InterPro" id="IPR004090">
    <property type="entry name" value="Chemotax_Me-accpt_rcpt"/>
</dbReference>
<accession>A0A1I7KW65</accession>